<reference evidence="4" key="2">
    <citation type="submission" date="2011-01" db="EMBL/GenBank/DDBJ databases">
        <title>The complete genome of Nitratifractor salsuginis DSM 16511.</title>
        <authorList>
            <consortium name="US DOE Joint Genome Institute (JGI-PGF)"/>
            <person name="Lucas S."/>
            <person name="Copeland A."/>
            <person name="Lapidus A."/>
            <person name="Bruce D."/>
            <person name="Goodwin L."/>
            <person name="Pitluck S."/>
            <person name="Kyrpides N."/>
            <person name="Mavromatis K."/>
            <person name="Ivanova N."/>
            <person name="Mikhailova N."/>
            <person name="Zeytun A."/>
            <person name="Detter J.C."/>
            <person name="Tapia R."/>
            <person name="Han C."/>
            <person name="Land M."/>
            <person name="Hauser L."/>
            <person name="Markowitz V."/>
            <person name="Cheng J.-F."/>
            <person name="Hugenholtz P."/>
            <person name="Woyke T."/>
            <person name="Wu D."/>
            <person name="Tindall B."/>
            <person name="Schuetze A."/>
            <person name="Brambilla E."/>
            <person name="Klenk H.-P."/>
            <person name="Eisen J.A."/>
        </authorList>
    </citation>
    <scope>NUCLEOTIDE SEQUENCE [LARGE SCALE GENOMIC DNA]</scope>
    <source>
        <strain evidence="4">DSM 16511 / JCM 12458 / E9I37-1</strain>
    </source>
</reference>
<dbReference type="GO" id="GO:0016810">
    <property type="term" value="F:hydrolase activity, acting on carbon-nitrogen (but not peptide) bonds"/>
    <property type="evidence" value="ECO:0007669"/>
    <property type="project" value="InterPro"/>
</dbReference>
<organism evidence="3 4">
    <name type="scientific">Nitratifractor salsuginis (strain DSM 16511 / JCM 12458 / E9I37-1)</name>
    <dbReference type="NCBI Taxonomy" id="749222"/>
    <lineage>
        <taxon>Bacteria</taxon>
        <taxon>Pseudomonadati</taxon>
        <taxon>Campylobacterota</taxon>
        <taxon>Epsilonproteobacteria</taxon>
        <taxon>Campylobacterales</taxon>
        <taxon>Sulfurovaceae</taxon>
        <taxon>Nitratifractor</taxon>
    </lineage>
</organism>
<dbReference type="Gene3D" id="2.30.40.10">
    <property type="entry name" value="Urease, subunit C, domain 1"/>
    <property type="match status" value="1"/>
</dbReference>
<dbReference type="KEGG" id="nsa:Nitsa_1349"/>
<keyword evidence="1" id="KW-0378">Hydrolase</keyword>
<protein>
    <submittedName>
        <fullName evidence="3">Amidohydrolase</fullName>
    </submittedName>
</protein>
<evidence type="ECO:0000313" key="4">
    <source>
        <dbReference type="Proteomes" id="UP000008633"/>
    </source>
</evidence>
<evidence type="ECO:0000256" key="1">
    <source>
        <dbReference type="ARBA" id="ARBA00022801"/>
    </source>
</evidence>
<dbReference type="NCBIfam" id="NF006269">
    <property type="entry name" value="PRK08418.1"/>
    <property type="match status" value="1"/>
</dbReference>
<keyword evidence="4" id="KW-1185">Reference proteome</keyword>
<dbReference type="InterPro" id="IPR032466">
    <property type="entry name" value="Metal_Hydrolase"/>
</dbReference>
<dbReference type="OrthoDB" id="9807210at2"/>
<dbReference type="PANTHER" id="PTHR43794">
    <property type="entry name" value="AMINOHYDROLASE SSNA-RELATED"/>
    <property type="match status" value="1"/>
</dbReference>
<dbReference type="Pfam" id="PF01979">
    <property type="entry name" value="Amidohydro_1"/>
    <property type="match status" value="1"/>
</dbReference>
<dbReference type="AlphaFoldDB" id="E6WZ88"/>
<accession>E6WZ88</accession>
<dbReference type="RefSeq" id="WP_013554290.1">
    <property type="nucleotide sequence ID" value="NC_014935.1"/>
</dbReference>
<dbReference type="SUPFAM" id="SSF51338">
    <property type="entry name" value="Composite domain of metallo-dependent hydrolases"/>
    <property type="match status" value="1"/>
</dbReference>
<dbReference type="InterPro" id="IPR011059">
    <property type="entry name" value="Metal-dep_hydrolase_composite"/>
</dbReference>
<dbReference type="PANTHER" id="PTHR43794:SF11">
    <property type="entry name" value="AMIDOHYDROLASE-RELATED DOMAIN-CONTAINING PROTEIN"/>
    <property type="match status" value="1"/>
</dbReference>
<sequence length="407" mass="46085">MVTILQAEYIYTPDGYRKEAAVAFDEKILALDTPQALRERYPEASFIDAGSDTILYPGFINVHTHLEYSANKTRLEYGEFMRWLESVIRERDELVNEADNALMEAACRQMLRDGITSFGAVSTFGTDLEVCRRVPQRVVYFNEIIGSNPAAIDVLYEDFLQRLAASRDTRPEERITPAVAIHAPHSVHPVAVRRAVGIAREDGLPLSCHFLESPEEREWLEKAEGGFKPFFKNYLKSERPVTGIEEFLSHFDGYPSLFVHAVQTTEEERGYLAEQGHHVAHCPRSNRLLGCGRYPLEDRRVPVALATDGLSSNWSLSLFDEMRAALMLHHQAPLRELSELLIRAVTSEAARSVRSDAGRITPDAPADFALIRLPQRLERMEDLALQTILHTQNAERVWIAGEEQILD</sequence>
<gene>
    <name evidence="3" type="ordered locus">Nitsa_1349</name>
</gene>
<dbReference type="SUPFAM" id="SSF51556">
    <property type="entry name" value="Metallo-dependent hydrolases"/>
    <property type="match status" value="1"/>
</dbReference>
<evidence type="ECO:0000259" key="2">
    <source>
        <dbReference type="Pfam" id="PF01979"/>
    </source>
</evidence>
<feature type="domain" description="Amidohydrolase-related" evidence="2">
    <location>
        <begin position="54"/>
        <end position="402"/>
    </location>
</feature>
<reference evidence="3 4" key="1">
    <citation type="journal article" date="2011" name="Stand. Genomic Sci.">
        <title>Complete genome sequence of Nitratifractor salsuginis type strain (E9I37-1).</title>
        <authorList>
            <person name="Anderson I."/>
            <person name="Sikorski J."/>
            <person name="Zeytun A."/>
            <person name="Nolan M."/>
            <person name="Lapidus A."/>
            <person name="Lucas S."/>
            <person name="Hammon N."/>
            <person name="Deshpande S."/>
            <person name="Cheng J.F."/>
            <person name="Tapia R."/>
            <person name="Han C."/>
            <person name="Goodwin L."/>
            <person name="Pitluck S."/>
            <person name="Liolios K."/>
            <person name="Pagani I."/>
            <person name="Ivanova N."/>
            <person name="Huntemann M."/>
            <person name="Mavromatis K."/>
            <person name="Ovchinikova G."/>
            <person name="Pati A."/>
            <person name="Chen A."/>
            <person name="Palaniappan K."/>
            <person name="Land M."/>
            <person name="Hauser L."/>
            <person name="Brambilla E.M."/>
            <person name="Ngatchou-Djao O.D."/>
            <person name="Rohde M."/>
            <person name="Tindall B.J."/>
            <person name="Goker M."/>
            <person name="Detter J.C."/>
            <person name="Woyke T."/>
            <person name="Bristow J."/>
            <person name="Eisen J.A."/>
            <person name="Markowitz V."/>
            <person name="Hugenholtz P."/>
            <person name="Klenk H.P."/>
            <person name="Kyrpides N.C."/>
        </authorList>
    </citation>
    <scope>NUCLEOTIDE SEQUENCE [LARGE SCALE GENOMIC DNA]</scope>
    <source>
        <strain evidence="4">DSM 16511 / JCM 12458 / E9I37-1</strain>
    </source>
</reference>
<dbReference type="Proteomes" id="UP000008633">
    <property type="component" value="Chromosome"/>
</dbReference>
<dbReference type="Gene3D" id="3.20.20.140">
    <property type="entry name" value="Metal-dependent hydrolases"/>
    <property type="match status" value="1"/>
</dbReference>
<dbReference type="HOGENOM" id="CLU_012358_10_1_7"/>
<dbReference type="InterPro" id="IPR050287">
    <property type="entry name" value="MTA/SAH_deaminase"/>
</dbReference>
<dbReference type="eggNOG" id="COG0402">
    <property type="taxonomic scope" value="Bacteria"/>
</dbReference>
<dbReference type="STRING" id="749222.Nitsa_1349"/>
<name>E6WZ88_NITSE</name>
<dbReference type="EMBL" id="CP002452">
    <property type="protein sequence ID" value="ADV46600.1"/>
    <property type="molecule type" value="Genomic_DNA"/>
</dbReference>
<dbReference type="InterPro" id="IPR006680">
    <property type="entry name" value="Amidohydro-rel"/>
</dbReference>
<evidence type="ECO:0000313" key="3">
    <source>
        <dbReference type="EMBL" id="ADV46600.1"/>
    </source>
</evidence>
<proteinExistence type="predicted"/>